<accession>A0A4V2MVT8</accession>
<dbReference type="EMBL" id="RWJN01000277">
    <property type="protein sequence ID" value="TCD63757.1"/>
    <property type="molecule type" value="Genomic_DNA"/>
</dbReference>
<protein>
    <recommendedName>
        <fullName evidence="3">F-box domain-containing protein</fullName>
    </recommendedName>
</protein>
<dbReference type="SUPFAM" id="SSF52047">
    <property type="entry name" value="RNI-like"/>
    <property type="match status" value="2"/>
</dbReference>
<name>A0A4V2MVT8_9APHY</name>
<evidence type="ECO:0000313" key="1">
    <source>
        <dbReference type="EMBL" id="TCD63757.1"/>
    </source>
</evidence>
<gene>
    <name evidence="1" type="ORF">EIP91_004972</name>
</gene>
<comment type="caution">
    <text evidence="1">The sequence shown here is derived from an EMBL/GenBank/DDBJ whole genome shotgun (WGS) entry which is preliminary data.</text>
</comment>
<organism evidence="1 2">
    <name type="scientific">Steccherinum ochraceum</name>
    <dbReference type="NCBI Taxonomy" id="92696"/>
    <lineage>
        <taxon>Eukaryota</taxon>
        <taxon>Fungi</taxon>
        <taxon>Dikarya</taxon>
        <taxon>Basidiomycota</taxon>
        <taxon>Agaricomycotina</taxon>
        <taxon>Agaricomycetes</taxon>
        <taxon>Polyporales</taxon>
        <taxon>Steccherinaceae</taxon>
        <taxon>Steccherinum</taxon>
    </lineage>
</organism>
<dbReference type="Gene3D" id="3.80.10.10">
    <property type="entry name" value="Ribonuclease Inhibitor"/>
    <property type="match status" value="1"/>
</dbReference>
<keyword evidence="2" id="KW-1185">Reference proteome</keyword>
<dbReference type="OrthoDB" id="3145920at2759"/>
<sequence length="417" mass="47382">MIQGCMSRLTRLELSMEDEHLRNAAWLHDTPAPAMVSLKLSVSPTASPAILSALFAWNMPRLESICLTGFRIPWDAQLFPRTLKEIYIDETYDLWSYSWPEPNSDEDDDEAPPPSAYLDHPRYTRDRDVLPIILRCDQLQSLHLRQCSNMRCGSAAALGTLVEAPMLRDLSLHASSVDCVHILSHLDVSKAAQIRLDVECGFKTGPYDDALPTLTQFPDAFFDILQSCPYITVSAASVSGSYTKAGGAGFDVRVDLFCQWLEGYPRETWQPRIDRVDNCLAVVGERMSLTHLKGLRILHHDSRLREPIQSKAVAKLLFELPRLRHIVLEGFGDKRGNMPKLWSYILKYCERPHLMACLKRWGSLEVKDCYVLHDPMYAFLSVLCAQSPRAYLSLANVEMDDKDARIQELVKPHFSMR</sequence>
<reference evidence="1 2" key="1">
    <citation type="submission" date="2018-11" db="EMBL/GenBank/DDBJ databases">
        <title>Genome assembly of Steccherinum ochraceum LE-BIN_3174, the white-rot fungus of the Steccherinaceae family (The Residual Polyporoid clade, Polyporales, Basidiomycota).</title>
        <authorList>
            <person name="Fedorova T.V."/>
            <person name="Glazunova O.A."/>
            <person name="Landesman E.O."/>
            <person name="Moiseenko K.V."/>
            <person name="Psurtseva N.V."/>
            <person name="Savinova O.S."/>
            <person name="Shakhova N.V."/>
            <person name="Tyazhelova T.V."/>
            <person name="Vasina D.V."/>
        </authorList>
    </citation>
    <scope>NUCLEOTIDE SEQUENCE [LARGE SCALE GENOMIC DNA]</scope>
    <source>
        <strain evidence="1 2">LE-BIN_3174</strain>
    </source>
</reference>
<evidence type="ECO:0008006" key="3">
    <source>
        <dbReference type="Google" id="ProtNLM"/>
    </source>
</evidence>
<evidence type="ECO:0000313" key="2">
    <source>
        <dbReference type="Proteomes" id="UP000292702"/>
    </source>
</evidence>
<dbReference type="Proteomes" id="UP000292702">
    <property type="component" value="Unassembled WGS sequence"/>
</dbReference>
<dbReference type="InterPro" id="IPR032675">
    <property type="entry name" value="LRR_dom_sf"/>
</dbReference>
<proteinExistence type="predicted"/>
<dbReference type="AlphaFoldDB" id="A0A4V2MVT8"/>